<accession>A0A1S3KC27</accession>
<keyword evidence="6" id="KW-0862">Zinc</keyword>
<feature type="domain" description="C2H2-type" evidence="14">
    <location>
        <begin position="644"/>
        <end position="671"/>
    </location>
</feature>
<feature type="domain" description="C2H2-type" evidence="14">
    <location>
        <begin position="395"/>
        <end position="422"/>
    </location>
</feature>
<evidence type="ECO:0000259" key="14">
    <source>
        <dbReference type="PROSITE" id="PS50157"/>
    </source>
</evidence>
<feature type="domain" description="C2H2-type" evidence="14">
    <location>
        <begin position="503"/>
        <end position="531"/>
    </location>
</feature>
<evidence type="ECO:0000256" key="12">
    <source>
        <dbReference type="SAM" id="Coils"/>
    </source>
</evidence>
<evidence type="ECO:0000256" key="8">
    <source>
        <dbReference type="ARBA" id="ARBA00023125"/>
    </source>
</evidence>
<comment type="subcellular location">
    <subcellularLocation>
        <location evidence="1">Nucleus</location>
    </subcellularLocation>
</comment>
<dbReference type="AlphaFoldDB" id="A0A1S3KC27"/>
<dbReference type="GO" id="GO:0000981">
    <property type="term" value="F:DNA-binding transcription factor activity, RNA polymerase II-specific"/>
    <property type="evidence" value="ECO:0007669"/>
    <property type="project" value="TreeGrafter"/>
</dbReference>
<feature type="domain" description="C2H2-type" evidence="14">
    <location>
        <begin position="340"/>
        <end position="362"/>
    </location>
</feature>
<name>A0A1S3KC27_LINAN</name>
<feature type="domain" description="C2H2-type" evidence="14">
    <location>
        <begin position="475"/>
        <end position="502"/>
    </location>
</feature>
<feature type="domain" description="C2H2-type" evidence="14">
    <location>
        <begin position="446"/>
        <end position="474"/>
    </location>
</feature>
<dbReference type="KEGG" id="lak:106180379"/>
<evidence type="ECO:0000256" key="7">
    <source>
        <dbReference type="ARBA" id="ARBA00023015"/>
    </source>
</evidence>
<dbReference type="OrthoDB" id="6344893at2759"/>
<keyword evidence="15" id="KW-1185">Reference proteome</keyword>
<dbReference type="Proteomes" id="UP000085678">
    <property type="component" value="Unplaced"/>
</dbReference>
<feature type="domain" description="C2H2-type" evidence="14">
    <location>
        <begin position="700"/>
        <end position="727"/>
    </location>
</feature>
<dbReference type="FunFam" id="3.30.160.60:FF:000624">
    <property type="entry name" value="zinc finger protein 697"/>
    <property type="match status" value="1"/>
</dbReference>
<feature type="domain" description="C2H2-type" evidence="14">
    <location>
        <begin position="560"/>
        <end position="587"/>
    </location>
</feature>
<evidence type="ECO:0000256" key="5">
    <source>
        <dbReference type="ARBA" id="ARBA00022771"/>
    </source>
</evidence>
<dbReference type="FunFam" id="3.30.160.60:FF:000202">
    <property type="entry name" value="Zinc finger protein 574"/>
    <property type="match status" value="1"/>
</dbReference>
<feature type="domain" description="C2H2-type" evidence="14">
    <location>
        <begin position="616"/>
        <end position="643"/>
    </location>
</feature>
<keyword evidence="7" id="KW-0805">Transcription regulation</keyword>
<feature type="domain" description="C2H2-type" evidence="14">
    <location>
        <begin position="532"/>
        <end position="559"/>
    </location>
</feature>
<dbReference type="GeneID" id="106180379"/>
<dbReference type="PANTHER" id="PTHR24394:SF29">
    <property type="entry name" value="MYONEURIN"/>
    <property type="match status" value="1"/>
</dbReference>
<reference evidence="16" key="1">
    <citation type="submission" date="2025-08" db="UniProtKB">
        <authorList>
            <consortium name="RefSeq"/>
        </authorList>
    </citation>
    <scope>IDENTIFICATION</scope>
    <source>
        <tissue evidence="16">Gonads</tissue>
    </source>
</reference>
<dbReference type="SUPFAM" id="SSF57667">
    <property type="entry name" value="beta-beta-alpha zinc fingers"/>
    <property type="match status" value="8"/>
</dbReference>
<feature type="domain" description="C2H2-type" evidence="14">
    <location>
        <begin position="672"/>
        <end position="699"/>
    </location>
</feature>
<evidence type="ECO:0000256" key="10">
    <source>
        <dbReference type="ARBA" id="ARBA00023242"/>
    </source>
</evidence>
<dbReference type="GO" id="GO:0032502">
    <property type="term" value="P:developmental process"/>
    <property type="evidence" value="ECO:0007669"/>
    <property type="project" value="UniProtKB-ARBA"/>
</dbReference>
<dbReference type="GO" id="GO:0003690">
    <property type="term" value="F:double-stranded DNA binding"/>
    <property type="evidence" value="ECO:0007669"/>
    <property type="project" value="UniProtKB-ARBA"/>
</dbReference>
<feature type="domain" description="C2H2-type" evidence="14">
    <location>
        <begin position="364"/>
        <end position="391"/>
    </location>
</feature>
<dbReference type="InterPro" id="IPR036236">
    <property type="entry name" value="Znf_C2H2_sf"/>
</dbReference>
<dbReference type="InParanoid" id="A0A1S3KC27"/>
<dbReference type="SMART" id="SM00355">
    <property type="entry name" value="ZnF_C2H2"/>
    <property type="match status" value="15"/>
</dbReference>
<feature type="domain" description="C2H2-type" evidence="14">
    <location>
        <begin position="587"/>
        <end position="615"/>
    </location>
</feature>
<dbReference type="PANTHER" id="PTHR24394">
    <property type="entry name" value="ZINC FINGER PROTEIN"/>
    <property type="match status" value="1"/>
</dbReference>
<keyword evidence="8" id="KW-0238">DNA-binding</keyword>
<evidence type="ECO:0000256" key="6">
    <source>
        <dbReference type="ARBA" id="ARBA00022833"/>
    </source>
</evidence>
<gene>
    <name evidence="16" type="primary">LOC106180379</name>
</gene>
<feature type="domain" description="C2H2-type" evidence="14">
    <location>
        <begin position="422"/>
        <end position="444"/>
    </location>
</feature>
<evidence type="ECO:0000256" key="2">
    <source>
        <dbReference type="ARBA" id="ARBA00006991"/>
    </source>
</evidence>
<evidence type="ECO:0000256" key="11">
    <source>
        <dbReference type="PROSITE-ProRule" id="PRU00042"/>
    </source>
</evidence>
<evidence type="ECO:0000313" key="16">
    <source>
        <dbReference type="RefSeq" id="XP_013419811.1"/>
    </source>
</evidence>
<dbReference type="FunFam" id="3.30.160.60:FF:001818">
    <property type="entry name" value="GDNF-inducible zinc finger protein 1 isoform X1"/>
    <property type="match status" value="1"/>
</dbReference>
<dbReference type="FunFam" id="3.30.160.60:FF:000110">
    <property type="entry name" value="Zinc finger protein-like"/>
    <property type="match status" value="3"/>
</dbReference>
<evidence type="ECO:0000256" key="13">
    <source>
        <dbReference type="SAM" id="MobiDB-lite"/>
    </source>
</evidence>
<comment type="similarity">
    <text evidence="2">Belongs to the krueppel C2H2-type zinc-finger protein family.</text>
</comment>
<organism evidence="15 16">
    <name type="scientific">Lingula anatina</name>
    <name type="common">Brachiopod</name>
    <name type="synonym">Lingula unguis</name>
    <dbReference type="NCBI Taxonomy" id="7574"/>
    <lineage>
        <taxon>Eukaryota</taxon>
        <taxon>Metazoa</taxon>
        <taxon>Spiralia</taxon>
        <taxon>Lophotrochozoa</taxon>
        <taxon>Brachiopoda</taxon>
        <taxon>Linguliformea</taxon>
        <taxon>Lingulata</taxon>
        <taxon>Lingulida</taxon>
        <taxon>Linguloidea</taxon>
        <taxon>Lingulidae</taxon>
        <taxon>Lingula</taxon>
    </lineage>
</organism>
<proteinExistence type="inferred from homology"/>
<dbReference type="RefSeq" id="XP_013419811.1">
    <property type="nucleotide sequence ID" value="XM_013564357.1"/>
</dbReference>
<feature type="domain" description="C2H2-type" evidence="14">
    <location>
        <begin position="288"/>
        <end position="315"/>
    </location>
</feature>
<dbReference type="FunFam" id="3.30.160.60:FF:001370">
    <property type="entry name" value="Zinc finger protein"/>
    <property type="match status" value="1"/>
</dbReference>
<evidence type="ECO:0000313" key="15">
    <source>
        <dbReference type="Proteomes" id="UP000085678"/>
    </source>
</evidence>
<feature type="region of interest" description="Disordered" evidence="13">
    <location>
        <begin position="1"/>
        <end position="38"/>
    </location>
</feature>
<dbReference type="PROSITE" id="PS00028">
    <property type="entry name" value="ZINC_FINGER_C2H2_1"/>
    <property type="match status" value="14"/>
</dbReference>
<keyword evidence="10" id="KW-0539">Nucleus</keyword>
<dbReference type="Pfam" id="PF13894">
    <property type="entry name" value="zf-C2H2_4"/>
    <property type="match status" value="1"/>
</dbReference>
<evidence type="ECO:0000256" key="4">
    <source>
        <dbReference type="ARBA" id="ARBA00022737"/>
    </source>
</evidence>
<dbReference type="InterPro" id="IPR013087">
    <property type="entry name" value="Znf_C2H2_type"/>
</dbReference>
<keyword evidence="5 11" id="KW-0863">Zinc-finger</keyword>
<dbReference type="FunFam" id="3.30.160.60:FF:000065">
    <property type="entry name" value="B-cell CLL/lymphoma 6, member B"/>
    <property type="match status" value="1"/>
</dbReference>
<dbReference type="Gene3D" id="3.30.160.60">
    <property type="entry name" value="Classic Zinc Finger"/>
    <property type="match status" value="12"/>
</dbReference>
<evidence type="ECO:0000256" key="1">
    <source>
        <dbReference type="ARBA" id="ARBA00004123"/>
    </source>
</evidence>
<evidence type="ECO:0000256" key="9">
    <source>
        <dbReference type="ARBA" id="ARBA00023163"/>
    </source>
</evidence>
<dbReference type="Pfam" id="PF00096">
    <property type="entry name" value="zf-C2H2"/>
    <property type="match status" value="5"/>
</dbReference>
<sequence>MSTTAENEIEECTDHEKDITCDTSPMPLPGEISENSMALGQDGQGLTELRNIASEREKVLLNEVDDSLGDGTIKDNGQREQHVGRCEEKDDDAVMSPPPLHSHDNEKQLFATETASNCKDTEINQRCLICGPPKGARKTEYSKLSLFPGVEKEVRELLKILTAPDNSDVCCDRCLGFMKTLIKLKNDFLSMKRLIISLHVDAQLELSKSNNHTELEEEDHTLNDQENETHNLDNQEQNTSSEVLIKQETIGFGYEEICNRNLAPVDEFYAHESTHTGQKYYLSILHPFICRNCNENFFNKTEFLIHYKECTGMKDEAKETKTAVKNDKKKKAIDTGTKPFSCLYCDKAFSKRNTLTRHKKTHQLKCSYCGKSYMGTNALKRHEKIHTSKESHSIYTCSHCDRTFESRRKLLLHKADHKNDKLKCKSCEKTFTRVADLVEHGKIHELICSHCGKSCWGFKALKSHEKKIHINEKKHKCKHCGKPFPSDSELKLHMRTHTGEKPHICQYCARGFALKATLKIHEMTMHTGEKPYKCQYCASRFTTKIHCVEHERSHTGEKPFKCDICDKRFARKSNWRFHVKNHQRIKQVCSYCGKRFALISALKVHELTMHTSEKPYKCQFCERGFSVKVSWEEHERSHTGERPFKCDFCDKRFARKSNHLRHVKDHQGIKPHVCSYCGKRFGIRSRLVIHERTHTGERPFKCKYCDKTFIRKDKCNVHERNHRGEKPS</sequence>
<keyword evidence="3" id="KW-0479">Metal-binding</keyword>
<dbReference type="GO" id="GO:0008270">
    <property type="term" value="F:zinc ion binding"/>
    <property type="evidence" value="ECO:0007669"/>
    <property type="project" value="UniProtKB-KW"/>
</dbReference>
<dbReference type="PROSITE" id="PS50157">
    <property type="entry name" value="ZINC_FINGER_C2H2_2"/>
    <property type="match status" value="15"/>
</dbReference>
<feature type="coiled-coil region" evidence="12">
    <location>
        <begin position="215"/>
        <end position="242"/>
    </location>
</feature>
<evidence type="ECO:0000256" key="3">
    <source>
        <dbReference type="ARBA" id="ARBA00022723"/>
    </source>
</evidence>
<protein>
    <submittedName>
        <fullName evidence="16">Zinc finger protein 568-like</fullName>
    </submittedName>
</protein>
<dbReference type="GO" id="GO:0005634">
    <property type="term" value="C:nucleus"/>
    <property type="evidence" value="ECO:0007669"/>
    <property type="project" value="UniProtKB-SubCell"/>
</dbReference>
<dbReference type="FunFam" id="3.30.160.60:FF:000325">
    <property type="entry name" value="ZFP90 zinc finger protein"/>
    <property type="match status" value="1"/>
</dbReference>
<keyword evidence="9" id="KW-0804">Transcription</keyword>
<keyword evidence="12" id="KW-0175">Coiled coil</keyword>
<keyword evidence="4" id="KW-0677">Repeat</keyword>